<dbReference type="Pfam" id="PF03126">
    <property type="entry name" value="Plus-3"/>
    <property type="match status" value="1"/>
</dbReference>
<dbReference type="GO" id="GO:0003677">
    <property type="term" value="F:DNA binding"/>
    <property type="evidence" value="ECO:0007669"/>
    <property type="project" value="InterPro"/>
</dbReference>
<proteinExistence type="predicted"/>
<protein>
    <recommendedName>
        <fullName evidence="1">Plus3 domain-containing protein</fullName>
    </recommendedName>
</protein>
<dbReference type="InterPro" id="IPR004343">
    <property type="entry name" value="Plus-3_dom"/>
</dbReference>
<dbReference type="SMART" id="SM00719">
    <property type="entry name" value="Plus3"/>
    <property type="match status" value="1"/>
</dbReference>
<dbReference type="InterPro" id="IPR036128">
    <property type="entry name" value="Plus3-like_sf"/>
</dbReference>
<dbReference type="Gramene" id="Kaladp0062s0084.1.v1.1">
    <property type="protein sequence ID" value="Kaladp0062s0084.1.v1.1"/>
    <property type="gene ID" value="Kaladp0062s0084.v1.1"/>
</dbReference>
<accession>A0A7N0UG76</accession>
<dbReference type="PANTHER" id="PTHR38940">
    <property type="entry name" value="PLUS3 DOMAIN-CONTAINING PROTEIN"/>
    <property type="match status" value="1"/>
</dbReference>
<evidence type="ECO:0000313" key="2">
    <source>
        <dbReference type="EnsemblPlants" id="Kaladp0062s0084.2.v1.1"/>
    </source>
</evidence>
<feature type="domain" description="Plus3" evidence="1">
    <location>
        <begin position="560"/>
        <end position="688"/>
    </location>
</feature>
<keyword evidence="3" id="KW-1185">Reference proteome</keyword>
<dbReference type="Gramene" id="Kaladp0062s0084.2.v1.1">
    <property type="protein sequence ID" value="Kaladp0062s0084.2.v1.1"/>
    <property type="gene ID" value="Kaladp0062s0084.v1.1"/>
</dbReference>
<evidence type="ECO:0000259" key="1">
    <source>
        <dbReference type="PROSITE" id="PS51360"/>
    </source>
</evidence>
<evidence type="ECO:0000313" key="3">
    <source>
        <dbReference type="Proteomes" id="UP000594263"/>
    </source>
</evidence>
<dbReference type="PROSITE" id="PS51360">
    <property type="entry name" value="PLUS3"/>
    <property type="match status" value="1"/>
</dbReference>
<dbReference type="EnsemblPlants" id="Kaladp0062s0084.2.v1.1">
    <property type="protein sequence ID" value="Kaladp0062s0084.2.v1.1"/>
    <property type="gene ID" value="Kaladp0062s0084.v1.1"/>
</dbReference>
<sequence length="698" mass="76319">MAVSLSQSISARITNTGNSMEKRSNILSSAHVNLDNDEVEAAGRNSRSFLGGSARDLDGGSGPCGKAGNSNACNVMPGNSSSIAVPSQEGPSRLHNVSTALFDRRGKSVLKTPEAVTDTLHKLESSAENYIMAESTEPANPSTLRDSCKTRLHCEGIPLKGESVLALTDSNLELQGVEEYLRKGKGKALSDKDVNNQLAYDNNSHGSAGSCTSERLAISGNRKRSLDQQLTVNGKRLKQNMGGDPGSQSFIRQGSFFMSWITNMIKGYSGSDQGEPTSANLPGIISHYELESHNQKPLAHCHEFSGMGFRNLFRSLYCSNNNEGTRKICMNYHNTEGSGDAKHGTMVDVSAAPLTAYRTGDCKKTHLSDEICDQPQSDSVMESPSKRVMNVLPTNSPTNDSKRLSGMKTIACNVSNGMEIVKNGPSSSSIGKWGAHTSKYNESKLASKEKTAQDVGQKTDYLRSLWVTRFRPNISQPASMEDHHVTRMFISNRSLPCSENNGGDCRRNQSIQLQDYGYLDQDIVEARNQIALAPGALEADESSSPPLSMSMPYKISVIMKGIFDALRRLRLSHSDFLRLMTTRISPSHLRGFYLRVRLSNCKNGLGRKGYCVACVHGALTEQAGPRTRLTVTIGSFTGLVESRYISNQDFLEDELVAWWTASAKSGHSLIPSLEELEQKYEERKRWLGSIELGNEISS</sequence>
<dbReference type="SUPFAM" id="SSF159042">
    <property type="entry name" value="Plus3-like"/>
    <property type="match status" value="1"/>
</dbReference>
<dbReference type="AlphaFoldDB" id="A0A7N0UG76"/>
<name>A0A7N0UG76_KALFE</name>
<reference evidence="2" key="1">
    <citation type="submission" date="2021-01" db="UniProtKB">
        <authorList>
            <consortium name="EnsemblPlants"/>
        </authorList>
    </citation>
    <scope>IDENTIFICATION</scope>
</reference>
<dbReference type="EnsemblPlants" id="Kaladp0062s0084.1.v1.1">
    <property type="protein sequence ID" value="Kaladp0062s0084.1.v1.1"/>
    <property type="gene ID" value="Kaladp0062s0084.v1.1"/>
</dbReference>
<organism evidence="2 3">
    <name type="scientific">Kalanchoe fedtschenkoi</name>
    <name type="common">Lavender scallops</name>
    <name type="synonym">South American air plant</name>
    <dbReference type="NCBI Taxonomy" id="63787"/>
    <lineage>
        <taxon>Eukaryota</taxon>
        <taxon>Viridiplantae</taxon>
        <taxon>Streptophyta</taxon>
        <taxon>Embryophyta</taxon>
        <taxon>Tracheophyta</taxon>
        <taxon>Spermatophyta</taxon>
        <taxon>Magnoliopsida</taxon>
        <taxon>eudicotyledons</taxon>
        <taxon>Gunneridae</taxon>
        <taxon>Pentapetalae</taxon>
        <taxon>Saxifragales</taxon>
        <taxon>Crassulaceae</taxon>
        <taxon>Kalanchoe</taxon>
    </lineage>
</organism>
<dbReference type="PANTHER" id="PTHR38940:SF4">
    <property type="entry name" value="OS01G0775100 PROTEIN"/>
    <property type="match status" value="1"/>
</dbReference>
<dbReference type="Gene3D" id="3.90.70.200">
    <property type="entry name" value="Plus-3 domain"/>
    <property type="match status" value="1"/>
</dbReference>
<dbReference type="Proteomes" id="UP000594263">
    <property type="component" value="Unplaced"/>
</dbReference>